<dbReference type="Proteomes" id="UP000242180">
    <property type="component" value="Unassembled WGS sequence"/>
</dbReference>
<evidence type="ECO:0000313" key="2">
    <source>
        <dbReference type="Proteomes" id="UP000242180"/>
    </source>
</evidence>
<keyword evidence="2" id="KW-1185">Reference proteome</keyword>
<evidence type="ECO:0000313" key="1">
    <source>
        <dbReference type="EMBL" id="ORZ02255.1"/>
    </source>
</evidence>
<organism evidence="1 2">
    <name type="scientific">Syncephalastrum racemosum</name>
    <name type="common">Filamentous fungus</name>
    <dbReference type="NCBI Taxonomy" id="13706"/>
    <lineage>
        <taxon>Eukaryota</taxon>
        <taxon>Fungi</taxon>
        <taxon>Fungi incertae sedis</taxon>
        <taxon>Mucoromycota</taxon>
        <taxon>Mucoromycotina</taxon>
        <taxon>Mucoromycetes</taxon>
        <taxon>Mucorales</taxon>
        <taxon>Syncephalastraceae</taxon>
        <taxon>Syncephalastrum</taxon>
    </lineage>
</organism>
<dbReference type="OrthoDB" id="2290051at2759"/>
<dbReference type="InParanoid" id="A0A1X2HRN5"/>
<accession>A0A1X2HRN5</accession>
<protein>
    <submittedName>
        <fullName evidence="1">Uncharacterized protein</fullName>
    </submittedName>
</protein>
<name>A0A1X2HRN5_SYNRA</name>
<dbReference type="AlphaFoldDB" id="A0A1X2HRN5"/>
<proteinExistence type="predicted"/>
<comment type="caution">
    <text evidence="1">The sequence shown here is derived from an EMBL/GenBank/DDBJ whole genome shotgun (WGS) entry which is preliminary data.</text>
</comment>
<dbReference type="EMBL" id="MCGN01000001">
    <property type="protein sequence ID" value="ORZ02255.1"/>
    <property type="molecule type" value="Genomic_DNA"/>
</dbReference>
<gene>
    <name evidence="1" type="ORF">BCR43DRAFT_3288</name>
</gene>
<reference evidence="1 2" key="1">
    <citation type="submission" date="2016-07" db="EMBL/GenBank/DDBJ databases">
        <title>Pervasive Adenine N6-methylation of Active Genes in Fungi.</title>
        <authorList>
            <consortium name="DOE Joint Genome Institute"/>
            <person name="Mondo S.J."/>
            <person name="Dannebaum R.O."/>
            <person name="Kuo R.C."/>
            <person name="Labutti K."/>
            <person name="Haridas S."/>
            <person name="Kuo A."/>
            <person name="Salamov A."/>
            <person name="Ahrendt S.R."/>
            <person name="Lipzen A."/>
            <person name="Sullivan W."/>
            <person name="Andreopoulos W.B."/>
            <person name="Clum A."/>
            <person name="Lindquist E."/>
            <person name="Daum C."/>
            <person name="Ramamoorthy G.K."/>
            <person name="Gryganskyi A."/>
            <person name="Culley D."/>
            <person name="Magnuson J.K."/>
            <person name="James T.Y."/>
            <person name="O'Malley M.A."/>
            <person name="Stajich J.E."/>
            <person name="Spatafora J.W."/>
            <person name="Visel A."/>
            <person name="Grigoriev I.V."/>
        </authorList>
    </citation>
    <scope>NUCLEOTIDE SEQUENCE [LARGE SCALE GENOMIC DNA]</scope>
    <source>
        <strain evidence="1 2">NRRL 2496</strain>
    </source>
</reference>
<sequence>MKLFELITLYLDPVLRPHLHGPDEMRLLRWMNRVCTKLNWMNHFHGACALGFCEVKPADSRQNDELCFTYLLRLALFSKSGIDKGEIQAIMVIHAIGPAVTFYVMELAAAGPYPLVELATITMPLTIVDALVFAEASPCSLSPTQQSPGPRGKKQVRQVKEIVYDS</sequence>